<feature type="region of interest" description="Disordered" evidence="5">
    <location>
        <begin position="770"/>
        <end position="843"/>
    </location>
</feature>
<feature type="compositionally biased region" description="Polar residues" evidence="5">
    <location>
        <begin position="924"/>
        <end position="948"/>
    </location>
</feature>
<dbReference type="PROSITE" id="PS50119">
    <property type="entry name" value="ZF_BBOX"/>
    <property type="match status" value="1"/>
</dbReference>
<dbReference type="GeneID" id="120826369"/>
<feature type="compositionally biased region" description="Low complexity" evidence="5">
    <location>
        <begin position="458"/>
        <end position="469"/>
    </location>
</feature>
<name>A0AAQ4RWS1_GASAC</name>
<evidence type="ECO:0000313" key="8">
    <source>
        <dbReference type="Proteomes" id="UP000007635"/>
    </source>
</evidence>
<keyword evidence="1 3" id="KW-0479">Metal-binding</keyword>
<reference evidence="7" key="2">
    <citation type="submission" date="2025-08" db="UniProtKB">
        <authorList>
            <consortium name="Ensembl"/>
        </authorList>
    </citation>
    <scope>IDENTIFICATION</scope>
</reference>
<feature type="compositionally biased region" description="Low complexity" evidence="5">
    <location>
        <begin position="706"/>
        <end position="720"/>
    </location>
</feature>
<accession>A0AAQ4RWS1</accession>
<sequence>MNLNDFVVLPNNKAKSVKLNARNPQELQMATGTLAQESKEIEEQLQQLKESMSKEKEERALPRGFRWKSGQCASLNSNAVTSGVKKDKENRFQKLSSGKLTIRVLKDGLVTAPPPPPTLRDRRKNRLRGTYCGQCEIKTAGLTCAECAEDYCIGCFTKFHQKGALKLHRMIPIQTDLQTHVSTRDVVTCFQKQTNPTSCPTTCAGPVGAKPMQLHSDRSQVSIEDHEEEKKVEMSEEGPKMSFLEGEYNEVESASSFQEALRHWRGEKTDGSGESMREDAMWTPIRPVSVAVMATQADFSPGGGAAGRGRGVGEEKVPVRVEFTENSLTYMDRLLLKKLLRTPVENDHPLLAFGADLKLLPEANTGEETASGLTAQEEDFRHYCALLFEVPVNRGTTGPQITKPEPSLLIEVVDERDGDVKGVLVAEGTTDNNRNVPSVQPVFIEEAPVPQTALTTGSSRASSSSPSAAQCKATAQRNAALQPRSSKPRTLPAERSIKALSSKSKPSARPTPETPRASKTSIKMPNSMSQKPNVHKSNPEHGLAHLSSPLLVHSQGEIPKFSLCPDSFPPDVSPLASTRPTIPEDHLSPSPSISLRSTFTVSPPSAAKSSSLPQVYQSTPLQSSSHPSLLLQQPQSPQLSPESISLKLPQLPPNNSGSPRQSRLSCRGPESLLSYNPLRLPLSPVSSSPNTLPTSMQPSPPVKNRSSSSQLKALSSHRSSVTSQDPLVPRSCTLVSGGEEFIPETQSIPSLPSQLLDVTENLPLRVKMEEERELSVDSGDEISTDSLDGAPHEEDSSDEEARMHGRRSREERAITHSEDPFVAAEAQSEKDLPTCEKEQLSTPSMAVHDQNAGPVSEQFCDPDAFPPPGLDMNCGHSDTAEHTRCDPLLTGYNSPQDSDLTESEGYGPSSGLSAYTEEHEAENNRVQPTTIQIHSTRPTSRGEMSTSEFRPLSRAAREIMEVCGVDPSGCEDPDLESDTTAHALHVLEHERRLMAKDTWKQASLLTGDCAGRDPHGEDPFTWGRASNDQNDDEEDDEEEAAAQRDQQSVLLLP</sequence>
<feature type="compositionally biased region" description="Low complexity" evidence="5">
    <location>
        <begin position="602"/>
        <end position="646"/>
    </location>
</feature>
<dbReference type="GeneTree" id="ENSGT00940000167407"/>
<reference evidence="7" key="3">
    <citation type="submission" date="2025-09" db="UniProtKB">
        <authorList>
            <consortium name="Ensembl"/>
        </authorList>
    </citation>
    <scope>IDENTIFICATION</scope>
</reference>
<feature type="domain" description="B box-type" evidence="6">
    <location>
        <begin position="127"/>
        <end position="173"/>
    </location>
</feature>
<evidence type="ECO:0000259" key="6">
    <source>
        <dbReference type="PROSITE" id="PS50119"/>
    </source>
</evidence>
<evidence type="ECO:0000256" key="5">
    <source>
        <dbReference type="SAM" id="MobiDB-lite"/>
    </source>
</evidence>
<feature type="compositionally biased region" description="Acidic residues" evidence="5">
    <location>
        <begin position="1029"/>
        <end position="1040"/>
    </location>
</feature>
<evidence type="ECO:0000313" key="7">
    <source>
        <dbReference type="Ensembl" id="ENSGACP00000067147.1"/>
    </source>
</evidence>
<feature type="compositionally biased region" description="Low complexity" evidence="5">
    <location>
        <begin position="676"/>
        <end position="695"/>
    </location>
</feature>
<dbReference type="Proteomes" id="UP000007635">
    <property type="component" value="Chromosome I"/>
</dbReference>
<dbReference type="PANTHER" id="PTHR28634">
    <property type="entry name" value="ZINC FINGER B-BOX DOMAIN-CONTAINING PROTEIN 1"/>
    <property type="match status" value="1"/>
</dbReference>
<dbReference type="Pfam" id="PF22586">
    <property type="entry name" value="ANCHR-like_BBOX"/>
    <property type="match status" value="1"/>
</dbReference>
<organism evidence="7 8">
    <name type="scientific">Gasterosteus aculeatus aculeatus</name>
    <name type="common">three-spined stickleback</name>
    <dbReference type="NCBI Taxonomy" id="481459"/>
    <lineage>
        <taxon>Eukaryota</taxon>
        <taxon>Metazoa</taxon>
        <taxon>Chordata</taxon>
        <taxon>Craniata</taxon>
        <taxon>Vertebrata</taxon>
        <taxon>Euteleostomi</taxon>
        <taxon>Actinopterygii</taxon>
        <taxon>Neopterygii</taxon>
        <taxon>Teleostei</taxon>
        <taxon>Neoteleostei</taxon>
        <taxon>Acanthomorphata</taxon>
        <taxon>Eupercaria</taxon>
        <taxon>Perciformes</taxon>
        <taxon>Cottioidei</taxon>
        <taxon>Gasterosteales</taxon>
        <taxon>Gasterosteidae</taxon>
        <taxon>Gasterosteus</taxon>
    </lineage>
</organism>
<reference evidence="7 8" key="1">
    <citation type="journal article" date="2021" name="G3 (Bethesda)">
        <title>Improved contiguity of the threespine stickleback genome using long-read sequencing.</title>
        <authorList>
            <person name="Nath S."/>
            <person name="Shaw D.E."/>
            <person name="White M.A."/>
        </authorList>
    </citation>
    <scope>NUCLEOTIDE SEQUENCE [LARGE SCALE GENOMIC DNA]</scope>
    <source>
        <strain evidence="7 8">Lake Benthic</strain>
    </source>
</reference>
<feature type="region of interest" description="Disordered" evidence="5">
    <location>
        <begin position="885"/>
        <end position="948"/>
    </location>
</feature>
<dbReference type="RefSeq" id="XP_040044540.1">
    <property type="nucleotide sequence ID" value="XM_040188606.1"/>
</dbReference>
<proteinExistence type="predicted"/>
<evidence type="ECO:0000256" key="1">
    <source>
        <dbReference type="ARBA" id="ARBA00022771"/>
    </source>
</evidence>
<feature type="coiled-coil region" evidence="4">
    <location>
        <begin position="27"/>
        <end position="58"/>
    </location>
</feature>
<evidence type="ECO:0000256" key="4">
    <source>
        <dbReference type="SAM" id="Coils"/>
    </source>
</evidence>
<dbReference type="InterPro" id="IPR037688">
    <property type="entry name" value="ZBBX"/>
</dbReference>
<feature type="compositionally biased region" description="Polar residues" evidence="5">
    <location>
        <begin position="517"/>
        <end position="536"/>
    </location>
</feature>
<dbReference type="PANTHER" id="PTHR28634:SF1">
    <property type="entry name" value="ZINC FINGER B-BOX DOMAIN-CONTAINING PROTEIN 1"/>
    <property type="match status" value="1"/>
</dbReference>
<dbReference type="Ensembl" id="ENSGACT00000031869.1">
    <property type="protein sequence ID" value="ENSGACP00000067147.1"/>
    <property type="gene ID" value="ENSGACG00000029730.1"/>
</dbReference>
<dbReference type="AlphaFoldDB" id="A0AAQ4RWS1"/>
<feature type="compositionally biased region" description="Basic and acidic residues" evidence="5">
    <location>
        <begin position="790"/>
        <end position="819"/>
    </location>
</feature>
<feature type="region of interest" description="Disordered" evidence="5">
    <location>
        <begin position="426"/>
        <end position="543"/>
    </location>
</feature>
<keyword evidence="1 3" id="KW-0863">Zinc-finger</keyword>
<feature type="region of interest" description="Disordered" evidence="5">
    <location>
        <begin position="1006"/>
        <end position="1053"/>
    </location>
</feature>
<keyword evidence="4" id="KW-0175">Coiled coil</keyword>
<keyword evidence="2" id="KW-0862">Zinc</keyword>
<evidence type="ECO:0000256" key="3">
    <source>
        <dbReference type="PROSITE-ProRule" id="PRU00024"/>
    </source>
</evidence>
<feature type="compositionally biased region" description="Polar residues" evidence="5">
    <location>
        <begin position="473"/>
        <end position="485"/>
    </location>
</feature>
<feature type="compositionally biased region" description="Basic and acidic residues" evidence="5">
    <location>
        <begin position="827"/>
        <end position="839"/>
    </location>
</feature>
<feature type="compositionally biased region" description="Low complexity" evidence="5">
    <location>
        <begin position="1043"/>
        <end position="1053"/>
    </location>
</feature>
<evidence type="ECO:0000256" key="2">
    <source>
        <dbReference type="ARBA" id="ARBA00022833"/>
    </source>
</evidence>
<feature type="region of interest" description="Disordered" evidence="5">
    <location>
        <begin position="572"/>
        <end position="731"/>
    </location>
</feature>
<feature type="compositionally biased region" description="Polar residues" evidence="5">
    <location>
        <begin position="653"/>
        <end position="664"/>
    </location>
</feature>
<dbReference type="CDD" id="cd19818">
    <property type="entry name" value="Bbox1_ZBBX"/>
    <property type="match status" value="1"/>
</dbReference>
<dbReference type="InterPro" id="IPR000315">
    <property type="entry name" value="Znf_B-box"/>
</dbReference>
<dbReference type="GO" id="GO:0008270">
    <property type="term" value="F:zinc ion binding"/>
    <property type="evidence" value="ECO:0007669"/>
    <property type="project" value="UniProtKB-KW"/>
</dbReference>
<feature type="compositionally biased region" description="Polar residues" evidence="5">
    <location>
        <begin position="429"/>
        <end position="438"/>
    </location>
</feature>
<feature type="compositionally biased region" description="Polar residues" evidence="5">
    <location>
        <begin position="589"/>
        <end position="601"/>
    </location>
</feature>
<dbReference type="CTD" id="79740"/>
<protein>
    <recommendedName>
        <fullName evidence="6">B box-type domain-containing protein</fullName>
    </recommendedName>
</protein>
<keyword evidence="8" id="KW-1185">Reference proteome</keyword>